<dbReference type="Pfam" id="PF07244">
    <property type="entry name" value="POTRA"/>
    <property type="match status" value="5"/>
</dbReference>
<keyword evidence="2 8" id="KW-1134">Transmembrane beta strand</keyword>
<evidence type="ECO:0000256" key="5">
    <source>
        <dbReference type="ARBA" id="ARBA00022737"/>
    </source>
</evidence>
<keyword evidence="7 8" id="KW-0998">Cell outer membrane</keyword>
<evidence type="ECO:0000256" key="2">
    <source>
        <dbReference type="ARBA" id="ARBA00022452"/>
    </source>
</evidence>
<keyword evidence="6 8" id="KW-0472">Membrane</keyword>
<dbReference type="InterPro" id="IPR000184">
    <property type="entry name" value="Bac_surfAg_D15"/>
</dbReference>
<proteinExistence type="inferred from homology"/>
<dbReference type="Gene3D" id="3.10.20.310">
    <property type="entry name" value="membrane protein fhac"/>
    <property type="match status" value="5"/>
</dbReference>
<dbReference type="InterPro" id="IPR039910">
    <property type="entry name" value="D15-like"/>
</dbReference>
<feature type="chain" id="PRO_5029066793" description="Outer membrane protein assembly factor BamA" evidence="8">
    <location>
        <begin position="24"/>
        <end position="763"/>
    </location>
</feature>
<dbReference type="PIRSF" id="PIRSF006076">
    <property type="entry name" value="OM_assembly_OMP85"/>
    <property type="match status" value="1"/>
</dbReference>
<feature type="domain" description="POTRA" evidence="10">
    <location>
        <begin position="350"/>
        <end position="424"/>
    </location>
</feature>
<keyword evidence="3 8" id="KW-0812">Transmembrane</keyword>
<keyword evidence="4 8" id="KW-0732">Signal</keyword>
<dbReference type="InterPro" id="IPR010827">
    <property type="entry name" value="BamA/TamA_POTRA"/>
</dbReference>
<feature type="domain" description="POTRA" evidence="10">
    <location>
        <begin position="27"/>
        <end position="94"/>
    </location>
</feature>
<comment type="function">
    <text evidence="8">Part of the outer membrane protein assembly complex, which is involved in assembly and insertion of beta-barrel proteins into the outer membrane.</text>
</comment>
<evidence type="ECO:0000256" key="1">
    <source>
        <dbReference type="ARBA" id="ARBA00004370"/>
    </source>
</evidence>
<dbReference type="AlphaFoldDB" id="A0A7D5Z1Z1"/>
<accession>A0A7D5Z1Z1</accession>
<evidence type="ECO:0000256" key="4">
    <source>
        <dbReference type="ARBA" id="ARBA00022729"/>
    </source>
</evidence>
<dbReference type="NCBIfam" id="TIGR03303">
    <property type="entry name" value="OM_YaeT"/>
    <property type="match status" value="1"/>
</dbReference>
<reference evidence="11 12" key="1">
    <citation type="journal article" date="2016" name="Int. J. Syst. Evol. Microbiol.">
        <title>Chitinibacter fontanus sp. nov., isolated from a spring.</title>
        <authorList>
            <person name="Sheu S.Y."/>
            <person name="Li Y.S."/>
            <person name="Young C.C."/>
            <person name="Chen W.M."/>
        </authorList>
    </citation>
    <scope>NUCLEOTIDE SEQUENCE [LARGE SCALE GENOMIC DNA]</scope>
    <source>
        <strain evidence="11 12">STM-7</strain>
    </source>
</reference>
<dbReference type="Pfam" id="PF01103">
    <property type="entry name" value="Omp85"/>
    <property type="match status" value="1"/>
</dbReference>
<evidence type="ECO:0000313" key="11">
    <source>
        <dbReference type="EMBL" id="QLI80083.1"/>
    </source>
</evidence>
<keyword evidence="12" id="KW-1185">Reference proteome</keyword>
<dbReference type="EMBL" id="CP058952">
    <property type="protein sequence ID" value="QLI80083.1"/>
    <property type="molecule type" value="Genomic_DNA"/>
</dbReference>
<dbReference type="InterPro" id="IPR023707">
    <property type="entry name" value="OM_assembly_BamA"/>
</dbReference>
<protein>
    <recommendedName>
        <fullName evidence="8 9">Outer membrane protein assembly factor BamA</fullName>
    </recommendedName>
</protein>
<dbReference type="HAMAP" id="MF_01430">
    <property type="entry name" value="OM_assembly_BamA"/>
    <property type="match status" value="1"/>
</dbReference>
<evidence type="ECO:0000256" key="9">
    <source>
        <dbReference type="NCBIfam" id="TIGR03303"/>
    </source>
</evidence>
<dbReference type="PANTHER" id="PTHR12815:SF23">
    <property type="entry name" value="OUTER MEMBRANE PROTEIN ASSEMBLY FACTOR BAMA"/>
    <property type="match status" value="1"/>
</dbReference>
<gene>
    <name evidence="8 11" type="primary">bamA</name>
    <name evidence="11" type="ORF">HZU75_00200</name>
</gene>
<dbReference type="GO" id="GO:0051205">
    <property type="term" value="P:protein insertion into membrane"/>
    <property type="evidence" value="ECO:0007669"/>
    <property type="project" value="UniProtKB-UniRule"/>
</dbReference>
<dbReference type="Gene3D" id="2.40.160.50">
    <property type="entry name" value="membrane protein fhac: a member of the omp85/tpsb transporter family"/>
    <property type="match status" value="1"/>
</dbReference>
<feature type="signal peptide" evidence="8">
    <location>
        <begin position="1"/>
        <end position="23"/>
    </location>
</feature>
<organism evidence="11 12">
    <name type="scientific">Chitinibacter fontanus</name>
    <dbReference type="NCBI Taxonomy" id="1737446"/>
    <lineage>
        <taxon>Bacteria</taxon>
        <taxon>Pseudomonadati</taxon>
        <taxon>Pseudomonadota</taxon>
        <taxon>Betaproteobacteria</taxon>
        <taxon>Neisseriales</taxon>
        <taxon>Chitinibacteraceae</taxon>
        <taxon>Chitinibacter</taxon>
    </lineage>
</organism>
<dbReference type="GO" id="GO:0043165">
    <property type="term" value="P:Gram-negative-bacterium-type cell outer membrane assembly"/>
    <property type="evidence" value="ECO:0007669"/>
    <property type="project" value="UniProtKB-UniRule"/>
</dbReference>
<dbReference type="PANTHER" id="PTHR12815">
    <property type="entry name" value="SORTING AND ASSEMBLY MACHINERY SAMM50 PROTEIN FAMILY MEMBER"/>
    <property type="match status" value="1"/>
</dbReference>
<evidence type="ECO:0000259" key="10">
    <source>
        <dbReference type="PROSITE" id="PS51779"/>
    </source>
</evidence>
<dbReference type="KEGG" id="cfon:HZU75_00200"/>
<dbReference type="GO" id="GO:0009279">
    <property type="term" value="C:cell outer membrane"/>
    <property type="evidence" value="ECO:0007669"/>
    <property type="project" value="UniProtKB-SubCell"/>
</dbReference>
<name>A0A7D5Z1Z1_9NEIS</name>
<comment type="subcellular location">
    <subcellularLocation>
        <location evidence="8">Cell outer membrane</location>
    </subcellularLocation>
    <subcellularLocation>
        <location evidence="1">Membrane</location>
    </subcellularLocation>
</comment>
<evidence type="ECO:0000256" key="3">
    <source>
        <dbReference type="ARBA" id="ARBA00022692"/>
    </source>
</evidence>
<dbReference type="PROSITE" id="PS51779">
    <property type="entry name" value="POTRA"/>
    <property type="match status" value="4"/>
</dbReference>
<evidence type="ECO:0000256" key="6">
    <source>
        <dbReference type="ARBA" id="ARBA00023136"/>
    </source>
</evidence>
<dbReference type="InterPro" id="IPR034746">
    <property type="entry name" value="POTRA"/>
</dbReference>
<evidence type="ECO:0000256" key="7">
    <source>
        <dbReference type="ARBA" id="ARBA00023237"/>
    </source>
</evidence>
<dbReference type="RefSeq" id="WP_180307228.1">
    <property type="nucleotide sequence ID" value="NZ_CP058952.1"/>
</dbReference>
<dbReference type="Proteomes" id="UP000510822">
    <property type="component" value="Chromosome"/>
</dbReference>
<sequence precursor="true">MKFKPMYLLLSAALASLSVNALAFDSFTVRDIRVEGLQRTDAGTVFNYLGVKVGEPFDDAKASQAIRNLFATGFFDDVRIEADKDVIVVTVDERPTVAQININGSKLIEKDQIKAALKAQSLAESQIFQQETLDLAINELKQQYYSRGRYSVEIKPTVTKLDRNRVGIQIDISEGDVAQIKSINFVGNKVYSEDDLRAAMSLTTSNWMTWYTKTDQYSKQKFGADLEGIKSLYMDNGYIKFSIESTTVALSEDKSEMYLTVNIREGEQYKFASVDLATTLPEYKEPLLALALIKAGNIYSREEVNKSTAAISNYLGEHGYAFVNVNPLPEIDEDKKLVSINFMVDPGKKTSVRRINIDGNNLTRDEVVRRELRQMESAEYDLSKIKRSKERLQQLGYFSEVNIETPIVPDALDQVDMNVSVVEQKTGNFNFGVGYGQGEGVLFQASVSQANFLGTGKRFSAELNTSSSAKTYALSMRNPYATADGVMFGWSVYVRSTDPSQMELGEYSTNSKGVNFNFGMPTSDFNNIGLGLNYENLKITTNSSSPSYVIDHVKQYGDVSDTFSLLANWDADDRDSATFPTKGWYRKLNAEVAVPPSDLTYYKLSAQSQFFYSFREKSPITFAWNIELGYGSGYSGDDLPFYKNYFAGGVNSVRGYKSGSLGPKDENGDAIGGTTRFVNNLELYMPPPGMKDDKSMRFSVFADAGNIWTKGETPDFGSLRYSAGVGFTWISPIGPLKLIWAKPFNNKDGDKTESIQFQLGQVF</sequence>
<evidence type="ECO:0000313" key="12">
    <source>
        <dbReference type="Proteomes" id="UP000510822"/>
    </source>
</evidence>
<feature type="domain" description="POTRA" evidence="10">
    <location>
        <begin position="178"/>
        <end position="266"/>
    </location>
</feature>
<evidence type="ECO:0000256" key="8">
    <source>
        <dbReference type="HAMAP-Rule" id="MF_01430"/>
    </source>
</evidence>
<feature type="domain" description="POTRA" evidence="10">
    <location>
        <begin position="95"/>
        <end position="175"/>
    </location>
</feature>
<keyword evidence="5 8" id="KW-0677">Repeat</keyword>
<comment type="subunit">
    <text evidence="8">Part of the Bam complex.</text>
</comment>
<comment type="similarity">
    <text evidence="8">Belongs to the BamA family.</text>
</comment>